<dbReference type="EMBL" id="LAZR01052187">
    <property type="protein sequence ID" value="KKK83517.1"/>
    <property type="molecule type" value="Genomic_DNA"/>
</dbReference>
<dbReference type="Pfam" id="PF04586">
    <property type="entry name" value="Peptidase_S78"/>
    <property type="match status" value="1"/>
</dbReference>
<protein>
    <recommendedName>
        <fullName evidence="4">Prohead serine protease domain-containing protein</fullName>
    </recommendedName>
</protein>
<dbReference type="GO" id="GO:0008233">
    <property type="term" value="F:peptidase activity"/>
    <property type="evidence" value="ECO:0007669"/>
    <property type="project" value="UniProtKB-KW"/>
</dbReference>
<proteinExistence type="predicted"/>
<feature type="non-terminal residue" evidence="5">
    <location>
        <position position="1"/>
    </location>
</feature>
<evidence type="ECO:0000256" key="1">
    <source>
        <dbReference type="ARBA" id="ARBA00022612"/>
    </source>
</evidence>
<organism evidence="5">
    <name type="scientific">marine sediment metagenome</name>
    <dbReference type="NCBI Taxonomy" id="412755"/>
    <lineage>
        <taxon>unclassified sequences</taxon>
        <taxon>metagenomes</taxon>
        <taxon>ecological metagenomes</taxon>
    </lineage>
</organism>
<dbReference type="GO" id="GO:0006508">
    <property type="term" value="P:proteolysis"/>
    <property type="evidence" value="ECO:0007669"/>
    <property type="project" value="UniProtKB-KW"/>
</dbReference>
<evidence type="ECO:0000256" key="3">
    <source>
        <dbReference type="ARBA" id="ARBA00022801"/>
    </source>
</evidence>
<dbReference type="AlphaFoldDB" id="A0A0F8YQ76"/>
<comment type="caution">
    <text evidence="5">The sequence shown here is derived from an EMBL/GenBank/DDBJ whole genome shotgun (WGS) entry which is preliminary data.</text>
</comment>
<keyword evidence="3" id="KW-0378">Hydrolase</keyword>
<name>A0A0F8YQ76_9ZZZZ</name>
<evidence type="ECO:0000256" key="2">
    <source>
        <dbReference type="ARBA" id="ARBA00022670"/>
    </source>
</evidence>
<evidence type="ECO:0000313" key="5">
    <source>
        <dbReference type="EMBL" id="KKK83517.1"/>
    </source>
</evidence>
<feature type="domain" description="Prohead serine protease" evidence="4">
    <location>
        <begin position="26"/>
        <end position="149"/>
    </location>
</feature>
<gene>
    <name evidence="5" type="ORF">LCGC14_2792590</name>
</gene>
<accession>A0A0F8YQ76</accession>
<reference evidence="5" key="1">
    <citation type="journal article" date="2015" name="Nature">
        <title>Complex archaea that bridge the gap between prokaryotes and eukaryotes.</title>
        <authorList>
            <person name="Spang A."/>
            <person name="Saw J.H."/>
            <person name="Jorgensen S.L."/>
            <person name="Zaremba-Niedzwiedzka K."/>
            <person name="Martijn J."/>
            <person name="Lind A.E."/>
            <person name="van Eijk R."/>
            <person name="Schleper C."/>
            <person name="Guy L."/>
            <person name="Ettema T.J."/>
        </authorList>
    </citation>
    <scope>NUCLEOTIDE SEQUENCE</scope>
</reference>
<keyword evidence="1" id="KW-1188">Viral release from host cell</keyword>
<sequence length="320" mass="35615">KRIVTVIASDESVDRDGDIIRQSGWEGLKTWGESGAVLWSHNYSLQAVGVPHKAWVDKDKKRLMAELSFPEEYGKAYPASEAVYQGLKAGAIPAVSVGFNPVETLNPSEEERGKLGLGPYGVVFQKQELFEISPCNVASNRNALVQQVKAAGIDTQSLEEMLQHEDNFVIEVSSDEPEYACDMCQDKGYFIPINMAKDPPEPGEKFDCPCKGYDDDDYDDDIVFIKADDFDTMKLYLEDEGYAVTKSDAGTETLTVVIEEPMTVELDLPPEPEMDEEALDQLALEVAESLLKLYAEKVRDRASRAAKRVLDYHLGKVVED</sequence>
<keyword evidence="2" id="KW-0645">Protease</keyword>
<evidence type="ECO:0000259" key="4">
    <source>
        <dbReference type="Pfam" id="PF04586"/>
    </source>
</evidence>
<dbReference type="InterPro" id="IPR054613">
    <property type="entry name" value="Peptidase_S78_dom"/>
</dbReference>